<evidence type="ECO:0000313" key="1">
    <source>
        <dbReference type="EMBL" id="KAJ1898768.1"/>
    </source>
</evidence>
<proteinExistence type="predicted"/>
<reference evidence="1" key="1">
    <citation type="submission" date="2022-07" db="EMBL/GenBank/DDBJ databases">
        <title>Phylogenomic reconstructions and comparative analyses of Kickxellomycotina fungi.</title>
        <authorList>
            <person name="Reynolds N.K."/>
            <person name="Stajich J.E."/>
            <person name="Barry K."/>
            <person name="Grigoriev I.V."/>
            <person name="Crous P."/>
            <person name="Smith M.E."/>
        </authorList>
    </citation>
    <scope>NUCLEOTIDE SEQUENCE</scope>
    <source>
        <strain evidence="1">Benny 63K</strain>
    </source>
</reference>
<feature type="non-terminal residue" evidence="1">
    <location>
        <position position="124"/>
    </location>
</feature>
<gene>
    <name evidence="1" type="ORF">LPJ66_002539</name>
</gene>
<comment type="caution">
    <text evidence="1">The sequence shown here is derived from an EMBL/GenBank/DDBJ whole genome shotgun (WGS) entry which is preliminary data.</text>
</comment>
<keyword evidence="2" id="KW-1185">Reference proteome</keyword>
<name>A0ACC1IQ77_9FUNG</name>
<dbReference type="EMBL" id="JANBPG010000210">
    <property type="protein sequence ID" value="KAJ1898768.1"/>
    <property type="molecule type" value="Genomic_DNA"/>
</dbReference>
<evidence type="ECO:0000313" key="2">
    <source>
        <dbReference type="Proteomes" id="UP001150581"/>
    </source>
</evidence>
<sequence length="124" mass="13347">MCRQLDWKGRQMLGFTMMVELSDTKFIPTMLLRGTIAVAQVNNDHTYVICGRYTGLAIVKRTQLDCTQSVLTQTSATPPTIQMGGAAYTSAPASMNMTVNKGKNPAVPSKASAPLALSAQQHEA</sequence>
<protein>
    <submittedName>
        <fullName evidence="1">Uncharacterized protein</fullName>
    </submittedName>
</protein>
<dbReference type="Proteomes" id="UP001150581">
    <property type="component" value="Unassembled WGS sequence"/>
</dbReference>
<accession>A0ACC1IQ77</accession>
<organism evidence="1 2">
    <name type="scientific">Kickxella alabastrina</name>
    <dbReference type="NCBI Taxonomy" id="61397"/>
    <lineage>
        <taxon>Eukaryota</taxon>
        <taxon>Fungi</taxon>
        <taxon>Fungi incertae sedis</taxon>
        <taxon>Zoopagomycota</taxon>
        <taxon>Kickxellomycotina</taxon>
        <taxon>Kickxellomycetes</taxon>
        <taxon>Kickxellales</taxon>
        <taxon>Kickxellaceae</taxon>
        <taxon>Kickxella</taxon>
    </lineage>
</organism>